<evidence type="ECO:0000256" key="1">
    <source>
        <dbReference type="ARBA" id="ARBA00023002"/>
    </source>
</evidence>
<accession>A0AAD6XFQ4</accession>
<dbReference type="InterPro" id="IPR012349">
    <property type="entry name" value="Split_barrel_FMN-bd"/>
</dbReference>
<dbReference type="InterPro" id="IPR050268">
    <property type="entry name" value="NADH-dep_flavin_reductase"/>
</dbReference>
<dbReference type="SUPFAM" id="SSF50475">
    <property type="entry name" value="FMN-binding split barrel"/>
    <property type="match status" value="1"/>
</dbReference>
<evidence type="ECO:0000259" key="2">
    <source>
        <dbReference type="SMART" id="SM00903"/>
    </source>
</evidence>
<evidence type="ECO:0000313" key="3">
    <source>
        <dbReference type="EMBL" id="KAJ7066769.1"/>
    </source>
</evidence>
<dbReference type="EMBL" id="JARJCN010000165">
    <property type="protein sequence ID" value="KAJ7066769.1"/>
    <property type="molecule type" value="Genomic_DNA"/>
</dbReference>
<dbReference type="InterPro" id="IPR002563">
    <property type="entry name" value="Flavin_Rdtase-like_dom"/>
</dbReference>
<dbReference type="Proteomes" id="UP001222325">
    <property type="component" value="Unassembled WGS sequence"/>
</dbReference>
<proteinExistence type="predicted"/>
<keyword evidence="4" id="KW-1185">Reference proteome</keyword>
<keyword evidence="1" id="KW-0560">Oxidoreductase</keyword>
<dbReference type="AlphaFoldDB" id="A0AAD6XFQ4"/>
<dbReference type="GO" id="GO:0010181">
    <property type="term" value="F:FMN binding"/>
    <property type="evidence" value="ECO:0007669"/>
    <property type="project" value="InterPro"/>
</dbReference>
<protein>
    <submittedName>
        <fullName evidence="3">Flavin reductase like domain-containing protein</fullName>
    </submittedName>
</protein>
<reference evidence="3" key="1">
    <citation type="submission" date="2023-03" db="EMBL/GenBank/DDBJ databases">
        <title>Massive genome expansion in bonnet fungi (Mycena s.s.) driven by repeated elements and novel gene families across ecological guilds.</title>
        <authorList>
            <consortium name="Lawrence Berkeley National Laboratory"/>
            <person name="Harder C.B."/>
            <person name="Miyauchi S."/>
            <person name="Viragh M."/>
            <person name="Kuo A."/>
            <person name="Thoen E."/>
            <person name="Andreopoulos B."/>
            <person name="Lu D."/>
            <person name="Skrede I."/>
            <person name="Drula E."/>
            <person name="Henrissat B."/>
            <person name="Morin E."/>
            <person name="Kohler A."/>
            <person name="Barry K."/>
            <person name="LaButti K."/>
            <person name="Morin E."/>
            <person name="Salamov A."/>
            <person name="Lipzen A."/>
            <person name="Mereny Z."/>
            <person name="Hegedus B."/>
            <person name="Baldrian P."/>
            <person name="Stursova M."/>
            <person name="Weitz H."/>
            <person name="Taylor A."/>
            <person name="Grigoriev I.V."/>
            <person name="Nagy L.G."/>
            <person name="Martin F."/>
            <person name="Kauserud H."/>
        </authorList>
    </citation>
    <scope>NUCLEOTIDE SEQUENCE</scope>
    <source>
        <strain evidence="3">CBHHK173m</strain>
    </source>
</reference>
<dbReference type="SMART" id="SM00903">
    <property type="entry name" value="Flavin_Reduct"/>
    <property type="match status" value="1"/>
</dbReference>
<organism evidence="3 4">
    <name type="scientific">Mycena belliarum</name>
    <dbReference type="NCBI Taxonomy" id="1033014"/>
    <lineage>
        <taxon>Eukaryota</taxon>
        <taxon>Fungi</taxon>
        <taxon>Dikarya</taxon>
        <taxon>Basidiomycota</taxon>
        <taxon>Agaricomycotina</taxon>
        <taxon>Agaricomycetes</taxon>
        <taxon>Agaricomycetidae</taxon>
        <taxon>Agaricales</taxon>
        <taxon>Marasmiineae</taxon>
        <taxon>Mycenaceae</taxon>
        <taxon>Mycena</taxon>
    </lineage>
</organism>
<name>A0AAD6XFQ4_9AGAR</name>
<evidence type="ECO:0000313" key="4">
    <source>
        <dbReference type="Proteomes" id="UP001222325"/>
    </source>
</evidence>
<dbReference type="GO" id="GO:0042602">
    <property type="term" value="F:riboflavin reductase (NADPH) activity"/>
    <property type="evidence" value="ECO:0007669"/>
    <property type="project" value="TreeGrafter"/>
</dbReference>
<sequence length="236" mass="25434">MPNLLRFFTRSCSASCSAGVEATKQQLRALLRETAQPVAVVASFMPLDASPRSEDNPKKSAFHGATLSSFTSIAMDPIPLVTFALRIPSRMASSLNSSPPHSPSDMVINILSAKQASIATSFSRPDLHAYPFSSIPYFLTPEGLPVIQGSLGAISCKLVSRGLPLHDARFLQQRQVEETPYESPPGQVVSQLFIAQVMRVEALENGGKVGDALPLLYHRRAFTSCIPGDISTPKPV</sequence>
<feature type="domain" description="Flavin reductase like" evidence="2">
    <location>
        <begin position="31"/>
        <end position="224"/>
    </location>
</feature>
<comment type="caution">
    <text evidence="3">The sequence shown here is derived from an EMBL/GenBank/DDBJ whole genome shotgun (WGS) entry which is preliminary data.</text>
</comment>
<dbReference type="Gene3D" id="2.30.110.10">
    <property type="entry name" value="Electron Transport, Fmn-binding Protein, Chain A"/>
    <property type="match status" value="1"/>
</dbReference>
<dbReference type="PANTHER" id="PTHR30466">
    <property type="entry name" value="FLAVIN REDUCTASE"/>
    <property type="match status" value="1"/>
</dbReference>
<gene>
    <name evidence="3" type="ORF">B0H15DRAFT_160934</name>
</gene>
<dbReference type="PANTHER" id="PTHR30466:SF1">
    <property type="entry name" value="FMN REDUCTASE (NADH) RUTF"/>
    <property type="match status" value="1"/>
</dbReference>
<dbReference type="Pfam" id="PF01613">
    <property type="entry name" value="Flavin_Reduct"/>
    <property type="match status" value="1"/>
</dbReference>